<comment type="subunit">
    <text evidence="7">Consists of a catalytic RNA component (M1 or rnpB) and a protein subunit.</text>
</comment>
<accession>A0A1N7K315</accession>
<dbReference type="STRING" id="551459.SAMN05421796_101294"/>
<evidence type="ECO:0000256" key="4">
    <source>
        <dbReference type="ARBA" id="ARBA00022759"/>
    </source>
</evidence>
<evidence type="ECO:0000256" key="6">
    <source>
        <dbReference type="ARBA" id="ARBA00022884"/>
    </source>
</evidence>
<organism evidence="10 11">
    <name type="scientific">Chryseobacterium piscicola</name>
    <dbReference type="NCBI Taxonomy" id="551459"/>
    <lineage>
        <taxon>Bacteria</taxon>
        <taxon>Pseudomonadati</taxon>
        <taxon>Bacteroidota</taxon>
        <taxon>Flavobacteriia</taxon>
        <taxon>Flavobacteriales</taxon>
        <taxon>Weeksellaceae</taxon>
        <taxon>Chryseobacterium group</taxon>
        <taxon>Chryseobacterium</taxon>
    </lineage>
</organism>
<evidence type="ECO:0000256" key="7">
    <source>
        <dbReference type="HAMAP-Rule" id="MF_00227"/>
    </source>
</evidence>
<keyword evidence="12" id="KW-1185">Reference proteome</keyword>
<dbReference type="GO" id="GO:0001682">
    <property type="term" value="P:tRNA 5'-leader removal"/>
    <property type="evidence" value="ECO:0007669"/>
    <property type="project" value="UniProtKB-UniRule"/>
</dbReference>
<protein>
    <recommendedName>
        <fullName evidence="7 8">Ribonuclease P protein component</fullName>
        <shortName evidence="7">RNase P protein</shortName>
        <shortName evidence="7">RNaseP protein</shortName>
        <ecNumber evidence="7 8">3.1.26.5</ecNumber>
    </recommendedName>
    <alternativeName>
        <fullName evidence="7">Protein C5</fullName>
    </alternativeName>
</protein>
<name>A0A1N7K315_9FLAO</name>
<evidence type="ECO:0000256" key="8">
    <source>
        <dbReference type="NCBIfam" id="TIGR00188"/>
    </source>
</evidence>
<dbReference type="PANTHER" id="PTHR33992">
    <property type="entry name" value="RIBONUCLEASE P PROTEIN COMPONENT"/>
    <property type="match status" value="1"/>
</dbReference>
<evidence type="ECO:0000256" key="1">
    <source>
        <dbReference type="ARBA" id="ARBA00002663"/>
    </source>
</evidence>
<dbReference type="InterPro" id="IPR014721">
    <property type="entry name" value="Ribsml_uS5_D2-typ_fold_subgr"/>
</dbReference>
<dbReference type="GO" id="GO:0004526">
    <property type="term" value="F:ribonuclease P activity"/>
    <property type="evidence" value="ECO:0007669"/>
    <property type="project" value="UniProtKB-UniRule"/>
</dbReference>
<reference evidence="9 12" key="1">
    <citation type="submission" date="2016-11" db="EMBL/GenBank/DDBJ databases">
        <title>Whole genomes of Flavobacteriaceae.</title>
        <authorList>
            <person name="Stine C."/>
            <person name="Li C."/>
            <person name="Tadesse D."/>
        </authorList>
    </citation>
    <scope>NUCLEOTIDE SEQUENCE [LARGE SCALE GENOMIC DNA]</scope>
    <source>
        <strain evidence="9 12">DSM 21068</strain>
    </source>
</reference>
<dbReference type="RefSeq" id="WP_076449083.1">
    <property type="nucleotide sequence ID" value="NZ_FTOJ01000001.1"/>
</dbReference>
<dbReference type="HAMAP" id="MF_00227">
    <property type="entry name" value="RNase_P"/>
    <property type="match status" value="1"/>
</dbReference>
<sequence length="124" mass="14805">MQNFKYPSAEKLKSKTDIGFLFEKGKWRTQGNLRIIILKNKENTPISELKLGVSVSKRYFKKAVDRNRLKRLLRECFRLNKELYKENFGEKSHAMLFWASSEKPQTFQEVELQFTNLCLAQRRK</sequence>
<evidence type="ECO:0000313" key="10">
    <source>
        <dbReference type="EMBL" id="SIS55995.1"/>
    </source>
</evidence>
<evidence type="ECO:0000256" key="3">
    <source>
        <dbReference type="ARBA" id="ARBA00022722"/>
    </source>
</evidence>
<dbReference type="GO" id="GO:0030677">
    <property type="term" value="C:ribonuclease P complex"/>
    <property type="evidence" value="ECO:0007669"/>
    <property type="project" value="TreeGrafter"/>
</dbReference>
<dbReference type="PANTHER" id="PTHR33992:SF1">
    <property type="entry name" value="RIBONUCLEASE P PROTEIN COMPONENT"/>
    <property type="match status" value="1"/>
</dbReference>
<dbReference type="EMBL" id="FTOJ01000001">
    <property type="protein sequence ID" value="SIS55995.1"/>
    <property type="molecule type" value="Genomic_DNA"/>
</dbReference>
<dbReference type="OrthoDB" id="1524972at2"/>
<evidence type="ECO:0000313" key="9">
    <source>
        <dbReference type="EMBL" id="PQA96525.1"/>
    </source>
</evidence>
<dbReference type="Gene3D" id="3.30.230.10">
    <property type="match status" value="1"/>
</dbReference>
<comment type="catalytic activity">
    <reaction evidence="7">
        <text>Endonucleolytic cleavage of RNA, removing 5'-extranucleotides from tRNA precursor.</text>
        <dbReference type="EC" id="3.1.26.5"/>
    </reaction>
</comment>
<dbReference type="Proteomes" id="UP000238314">
    <property type="component" value="Unassembled WGS sequence"/>
</dbReference>
<dbReference type="NCBIfam" id="TIGR00188">
    <property type="entry name" value="rnpA"/>
    <property type="match status" value="1"/>
</dbReference>
<dbReference type="GO" id="GO:0000049">
    <property type="term" value="F:tRNA binding"/>
    <property type="evidence" value="ECO:0007669"/>
    <property type="project" value="UniProtKB-UniRule"/>
</dbReference>
<keyword evidence="3 7" id="KW-0540">Nuclease</keyword>
<dbReference type="Pfam" id="PF00825">
    <property type="entry name" value="Ribonuclease_P"/>
    <property type="match status" value="1"/>
</dbReference>
<keyword evidence="6 7" id="KW-0694">RNA-binding</keyword>
<evidence type="ECO:0000256" key="2">
    <source>
        <dbReference type="ARBA" id="ARBA00022694"/>
    </source>
</evidence>
<keyword evidence="2 7" id="KW-0819">tRNA processing</keyword>
<dbReference type="AlphaFoldDB" id="A0A1N7K315"/>
<dbReference type="SUPFAM" id="SSF54211">
    <property type="entry name" value="Ribosomal protein S5 domain 2-like"/>
    <property type="match status" value="1"/>
</dbReference>
<evidence type="ECO:0000256" key="5">
    <source>
        <dbReference type="ARBA" id="ARBA00022801"/>
    </source>
</evidence>
<comment type="similarity">
    <text evidence="7">Belongs to the RnpA family.</text>
</comment>
<comment type="function">
    <text evidence="1 7">RNaseP catalyzes the removal of the 5'-leader sequence from pre-tRNA to produce the mature 5'-terminus. It can also cleave other RNA substrates such as 4.5S RNA. The protein component plays an auxiliary but essential role in vivo by binding to the 5'-leader sequence and broadening the substrate specificity of the ribozyme.</text>
</comment>
<evidence type="ECO:0000313" key="12">
    <source>
        <dbReference type="Proteomes" id="UP000238314"/>
    </source>
</evidence>
<gene>
    <name evidence="7" type="primary">rnpA</name>
    <name evidence="9" type="ORF">B0A70_05265</name>
    <name evidence="10" type="ORF">SAMN05421796_101294</name>
</gene>
<dbReference type="InterPro" id="IPR020568">
    <property type="entry name" value="Ribosomal_Su5_D2-typ_SF"/>
</dbReference>
<dbReference type="Proteomes" id="UP000186246">
    <property type="component" value="Unassembled WGS sequence"/>
</dbReference>
<evidence type="ECO:0000313" key="11">
    <source>
        <dbReference type="Proteomes" id="UP000186246"/>
    </source>
</evidence>
<dbReference type="InterPro" id="IPR000100">
    <property type="entry name" value="RNase_P"/>
</dbReference>
<reference evidence="10" key="3">
    <citation type="submission" date="2017-01" db="EMBL/GenBank/DDBJ databases">
        <authorList>
            <person name="Mah S.A."/>
            <person name="Swanson W.J."/>
            <person name="Moy G.W."/>
            <person name="Vacquier V.D."/>
        </authorList>
    </citation>
    <scope>NUCLEOTIDE SEQUENCE [LARGE SCALE GENOMIC DNA]</scope>
    <source>
        <strain evidence="10">DSM 21068</strain>
    </source>
</reference>
<dbReference type="GO" id="GO:0042781">
    <property type="term" value="F:3'-tRNA processing endoribonuclease activity"/>
    <property type="evidence" value="ECO:0007669"/>
    <property type="project" value="TreeGrafter"/>
</dbReference>
<dbReference type="EMBL" id="MUGO01000003">
    <property type="protein sequence ID" value="PQA96525.1"/>
    <property type="molecule type" value="Genomic_DNA"/>
</dbReference>
<dbReference type="EC" id="3.1.26.5" evidence="7 8"/>
<keyword evidence="4 7" id="KW-0255">Endonuclease</keyword>
<dbReference type="PROSITE" id="PS00648">
    <property type="entry name" value="RIBONUCLEASE_P"/>
    <property type="match status" value="1"/>
</dbReference>
<keyword evidence="5 7" id="KW-0378">Hydrolase</keyword>
<proteinExistence type="inferred from homology"/>
<reference evidence="11" key="2">
    <citation type="submission" date="2017-01" db="EMBL/GenBank/DDBJ databases">
        <authorList>
            <person name="Varghese N."/>
            <person name="Submissions S."/>
        </authorList>
    </citation>
    <scope>NUCLEOTIDE SEQUENCE [LARGE SCALE GENOMIC DNA]</scope>
    <source>
        <strain evidence="11">DSM 21068</strain>
    </source>
</reference>
<dbReference type="InterPro" id="IPR020539">
    <property type="entry name" value="RNase_P_CS"/>
</dbReference>